<dbReference type="InterPro" id="IPR011004">
    <property type="entry name" value="Trimer_LpxA-like_sf"/>
</dbReference>
<proteinExistence type="inferred from homology"/>
<dbReference type="RefSeq" id="WP_105931602.1">
    <property type="nucleotide sequence ID" value="NZ_PVNO01000026.1"/>
</dbReference>
<dbReference type="EMBL" id="PVNO01000026">
    <property type="protein sequence ID" value="PRO68463.1"/>
    <property type="molecule type" value="Genomic_DNA"/>
</dbReference>
<sequence length="170" mass="17942">MSATFKLIKSDIARKKQIFLDDGADISTLRTLLTDGTSANIIYRLAYRCAQNKFLSPFALVLSHINRVYNGCVIGVNAKFDEGFVIMHPIGVVINSKVVGGKNITLESGVVIGDEKGKSPTLSDNIFFGAGAKAFGGINIGSNVKVGANAVVVKEIPSDSTALGIPAKAR</sequence>
<keyword evidence="5" id="KW-1185">Reference proteome</keyword>
<evidence type="ECO:0000256" key="1">
    <source>
        <dbReference type="ARBA" id="ARBA00022679"/>
    </source>
</evidence>
<comment type="caution">
    <text evidence="4">The sequence shown here is derived from an EMBL/GenBank/DDBJ whole genome shotgun (WGS) entry which is preliminary data.</text>
</comment>
<accession>A0ABX5CN71</accession>
<evidence type="ECO:0000313" key="4">
    <source>
        <dbReference type="EMBL" id="PRO68463.1"/>
    </source>
</evidence>
<evidence type="ECO:0000256" key="2">
    <source>
        <dbReference type="ARBA" id="ARBA00023315"/>
    </source>
</evidence>
<evidence type="ECO:0000313" key="5">
    <source>
        <dbReference type="Proteomes" id="UP000239539"/>
    </source>
</evidence>
<organism evidence="4 5">
    <name type="scientific">Alteromonas gracilis</name>
    <dbReference type="NCBI Taxonomy" id="1479524"/>
    <lineage>
        <taxon>Bacteria</taxon>
        <taxon>Pseudomonadati</taxon>
        <taxon>Pseudomonadota</taxon>
        <taxon>Gammaproteobacteria</taxon>
        <taxon>Alteromonadales</taxon>
        <taxon>Alteromonadaceae</taxon>
        <taxon>Alteromonas/Salinimonas group</taxon>
        <taxon>Alteromonas</taxon>
    </lineage>
</organism>
<dbReference type="InterPro" id="IPR045304">
    <property type="entry name" value="LbH_SAT"/>
</dbReference>
<dbReference type="Gene3D" id="2.160.10.10">
    <property type="entry name" value="Hexapeptide repeat proteins"/>
    <property type="match status" value="1"/>
</dbReference>
<dbReference type="PIRSF" id="PIRSF000441">
    <property type="entry name" value="CysE"/>
    <property type="match status" value="1"/>
</dbReference>
<comment type="catalytic activity">
    <reaction evidence="3">
        <text>L-serine + acetyl-CoA = O-acetyl-L-serine + CoA</text>
        <dbReference type="Rhea" id="RHEA:24560"/>
        <dbReference type="ChEBI" id="CHEBI:33384"/>
        <dbReference type="ChEBI" id="CHEBI:57287"/>
        <dbReference type="ChEBI" id="CHEBI:57288"/>
        <dbReference type="ChEBI" id="CHEBI:58340"/>
        <dbReference type="EC" id="2.3.1.30"/>
    </reaction>
</comment>
<name>A0ABX5CN71_9ALTE</name>
<protein>
    <recommendedName>
        <fullName evidence="3">Serine acetyltransferase</fullName>
        <ecNumber evidence="3">2.3.1.30</ecNumber>
    </recommendedName>
</protein>
<reference evidence="5" key="1">
    <citation type="journal article" date="2020" name="Int. J. Syst. Evol. Microbiol.">
        <title>Alteromonas alba sp. nov., a marine bacterium isolated from the seawater of the West Pacific Ocean.</title>
        <authorList>
            <person name="Sun C."/>
            <person name="Wu Y.-H."/>
            <person name="Xamxidin M."/>
            <person name="Cheng H."/>
            <person name="Xu X.-W."/>
        </authorList>
    </citation>
    <scope>NUCLEOTIDE SEQUENCE [LARGE SCALE GENOMIC DNA]</scope>
    <source>
        <strain evidence="5">9a2</strain>
    </source>
</reference>
<dbReference type="Proteomes" id="UP000239539">
    <property type="component" value="Unassembled WGS sequence"/>
</dbReference>
<dbReference type="CDD" id="cd03354">
    <property type="entry name" value="LbH_SAT"/>
    <property type="match status" value="1"/>
</dbReference>
<dbReference type="InterPro" id="IPR005881">
    <property type="entry name" value="Ser_O-AcTrfase"/>
</dbReference>
<comment type="similarity">
    <text evidence="3">Belongs to the transferase hexapeptide repeat family.</text>
</comment>
<keyword evidence="1 3" id="KW-0808">Transferase</keyword>
<dbReference type="EC" id="2.3.1.30" evidence="3"/>
<evidence type="ECO:0000256" key="3">
    <source>
        <dbReference type="PIRNR" id="PIRNR000441"/>
    </source>
</evidence>
<gene>
    <name evidence="4" type="ORF">C6Y39_12510</name>
</gene>
<dbReference type="PANTHER" id="PTHR42811">
    <property type="entry name" value="SERINE ACETYLTRANSFERASE"/>
    <property type="match status" value="1"/>
</dbReference>
<dbReference type="SUPFAM" id="SSF51161">
    <property type="entry name" value="Trimeric LpxA-like enzymes"/>
    <property type="match status" value="1"/>
</dbReference>
<keyword evidence="2 3" id="KW-0012">Acyltransferase</keyword>